<name>A0A553P6D7_TIGCA</name>
<keyword evidence="4" id="KW-1185">Reference proteome</keyword>
<evidence type="ECO:0000313" key="3">
    <source>
        <dbReference type="EMBL" id="TRY73249.1"/>
    </source>
</evidence>
<reference evidence="3 4" key="1">
    <citation type="journal article" date="2018" name="Nat. Ecol. Evol.">
        <title>Genomic signatures of mitonuclear coevolution across populations of Tigriopus californicus.</title>
        <authorList>
            <person name="Barreto F.S."/>
            <person name="Watson E.T."/>
            <person name="Lima T.G."/>
            <person name="Willett C.S."/>
            <person name="Edmands S."/>
            <person name="Li W."/>
            <person name="Burton R.S."/>
        </authorList>
    </citation>
    <scope>NUCLEOTIDE SEQUENCE [LARGE SCALE GENOMIC DNA]</scope>
    <source>
        <strain evidence="3 4">San Diego</strain>
    </source>
</reference>
<sequence>MGEKLKICLLALSILGANALDLDIKDKSSRLKKQFGLFNVIQFDNQPCQIASSNSVSGTCFSASDCQARSGLVDGNCASDVVQIRLDFIDVVTNAMGPLPVYFETGSTGLIAGTMTIAKGTTGTTMTTPGVTMPMLDRRFNIQVTYLTPGLLIRAPPGCTQYFTEFSGTIQSYNFAGGQLLETQMYDNCIRRHPGFCSYRVMQSNPTSFSLSGDANVIKAMAKCMGNNHIIIPNDVRKTSVAYDKATKTSTLMSVSFGDLRCGQILSAFEDDSMPGSVQSDLSFPLTLGVRTLRATDQSKTALQMRKGFSVDYTLVAC</sequence>
<accession>A0A553P6D7</accession>
<evidence type="ECO:0000259" key="2">
    <source>
        <dbReference type="Pfam" id="PF26080"/>
    </source>
</evidence>
<feature type="signal peptide" evidence="1">
    <location>
        <begin position="1"/>
        <end position="19"/>
    </location>
</feature>
<dbReference type="PANTHER" id="PTHR33236">
    <property type="entry name" value="INTRAFLAGELLAR TRANSPORT PROTEIN 122 FAMILY PROTEIN-RELATED"/>
    <property type="match status" value="1"/>
</dbReference>
<keyword evidence="1" id="KW-0732">Signal</keyword>
<evidence type="ECO:0000313" key="4">
    <source>
        <dbReference type="Proteomes" id="UP000318571"/>
    </source>
</evidence>
<dbReference type="Pfam" id="PF26080">
    <property type="entry name" value="CUB_animal"/>
    <property type="match status" value="1"/>
</dbReference>
<dbReference type="Proteomes" id="UP000318571">
    <property type="component" value="Chromosome 3"/>
</dbReference>
<evidence type="ECO:0000256" key="1">
    <source>
        <dbReference type="SAM" id="SignalP"/>
    </source>
</evidence>
<dbReference type="AlphaFoldDB" id="A0A553P6D7"/>
<gene>
    <name evidence="3" type="ORF">TCAL_07390</name>
</gene>
<feature type="chain" id="PRO_5022193974" description="CUB domain-containing protein" evidence="1">
    <location>
        <begin position="20"/>
        <end position="318"/>
    </location>
</feature>
<dbReference type="EMBL" id="VCGU01000007">
    <property type="protein sequence ID" value="TRY73249.1"/>
    <property type="molecule type" value="Genomic_DNA"/>
</dbReference>
<feature type="domain" description="CUB" evidence="2">
    <location>
        <begin position="156"/>
        <end position="315"/>
    </location>
</feature>
<proteinExistence type="predicted"/>
<organism evidence="3 4">
    <name type="scientific">Tigriopus californicus</name>
    <name type="common">Marine copepod</name>
    <dbReference type="NCBI Taxonomy" id="6832"/>
    <lineage>
        <taxon>Eukaryota</taxon>
        <taxon>Metazoa</taxon>
        <taxon>Ecdysozoa</taxon>
        <taxon>Arthropoda</taxon>
        <taxon>Crustacea</taxon>
        <taxon>Multicrustacea</taxon>
        <taxon>Hexanauplia</taxon>
        <taxon>Copepoda</taxon>
        <taxon>Harpacticoida</taxon>
        <taxon>Harpacticidae</taxon>
        <taxon>Tigriopus</taxon>
    </lineage>
</organism>
<dbReference type="STRING" id="6832.A0A553P6D7"/>
<dbReference type="InterPro" id="IPR058698">
    <property type="entry name" value="CUB_metazoa"/>
</dbReference>
<comment type="caution">
    <text evidence="3">The sequence shown here is derived from an EMBL/GenBank/DDBJ whole genome shotgun (WGS) entry which is preliminary data.</text>
</comment>
<protein>
    <recommendedName>
        <fullName evidence="2">CUB domain-containing protein</fullName>
    </recommendedName>
</protein>
<dbReference type="PANTHER" id="PTHR33236:SF5">
    <property type="entry name" value="CUB DOMAIN-CONTAINING PROTEIN"/>
    <property type="match status" value="1"/>
</dbReference>